<feature type="transmembrane region" description="Helical" evidence="1">
    <location>
        <begin position="160"/>
        <end position="178"/>
    </location>
</feature>
<organism evidence="3 4">
    <name type="scientific">Candidatus Nomurabacteria bacterium RIFCSPHIGHO2_01_FULL_42_15</name>
    <dbReference type="NCBI Taxonomy" id="1801742"/>
    <lineage>
        <taxon>Bacteria</taxon>
        <taxon>Candidatus Nomuraibacteriota</taxon>
    </lineage>
</organism>
<feature type="transmembrane region" description="Helical" evidence="1">
    <location>
        <begin position="12"/>
        <end position="34"/>
    </location>
</feature>
<feature type="transmembrane region" description="Helical" evidence="1">
    <location>
        <begin position="91"/>
        <end position="116"/>
    </location>
</feature>
<feature type="transmembrane region" description="Helical" evidence="1">
    <location>
        <begin position="184"/>
        <end position="203"/>
    </location>
</feature>
<dbReference type="Proteomes" id="UP000178235">
    <property type="component" value="Unassembled WGS sequence"/>
</dbReference>
<proteinExistence type="predicted"/>
<feature type="transmembrane region" description="Helical" evidence="1">
    <location>
        <begin position="62"/>
        <end position="79"/>
    </location>
</feature>
<comment type="caution">
    <text evidence="3">The sequence shown here is derived from an EMBL/GenBank/DDBJ whole genome shotgun (WGS) entry which is preliminary data.</text>
</comment>
<evidence type="ECO:0000313" key="3">
    <source>
        <dbReference type="EMBL" id="OGI68256.1"/>
    </source>
</evidence>
<evidence type="ECO:0000313" key="4">
    <source>
        <dbReference type="Proteomes" id="UP000178235"/>
    </source>
</evidence>
<keyword evidence="1" id="KW-0812">Transmembrane</keyword>
<evidence type="ECO:0000256" key="1">
    <source>
        <dbReference type="SAM" id="Phobius"/>
    </source>
</evidence>
<dbReference type="Pfam" id="PF14360">
    <property type="entry name" value="PAP2_C"/>
    <property type="match status" value="1"/>
</dbReference>
<dbReference type="AlphaFoldDB" id="A0A1F6VFB4"/>
<feature type="transmembrane region" description="Helical" evidence="1">
    <location>
        <begin position="136"/>
        <end position="153"/>
    </location>
</feature>
<protein>
    <recommendedName>
        <fullName evidence="2">Sphingomyelin synthase-like domain-containing protein</fullName>
    </recommendedName>
</protein>
<evidence type="ECO:0000259" key="2">
    <source>
        <dbReference type="Pfam" id="PF14360"/>
    </source>
</evidence>
<gene>
    <name evidence="3" type="ORF">A2738_02225</name>
</gene>
<name>A0A1F6VFB4_9BACT</name>
<sequence length="213" mass="24083">MQSYKTYFSNKNFLISFFGGLILLVTSLVAQFFVSGYVNSLPSTPVADLILSNIRAYDVEGIFIYGSFLLLFVGIFVGLKRPNLLPFMMKSIALFTLIRSLFVILTHISAFPTHIIIESSFLNHPVFTGIFTGNDLFFSGHTGLPFLLALMFWKEKNLKSIFLGFSILFAIVVLLGHIHYSIDVLSAFFITYGIFQICKFLFARELGFFSETK</sequence>
<keyword evidence="1" id="KW-0472">Membrane</keyword>
<reference evidence="3 4" key="1">
    <citation type="journal article" date="2016" name="Nat. Commun.">
        <title>Thousands of microbial genomes shed light on interconnected biogeochemical processes in an aquifer system.</title>
        <authorList>
            <person name="Anantharaman K."/>
            <person name="Brown C.T."/>
            <person name="Hug L.A."/>
            <person name="Sharon I."/>
            <person name="Castelle C.J."/>
            <person name="Probst A.J."/>
            <person name="Thomas B.C."/>
            <person name="Singh A."/>
            <person name="Wilkins M.J."/>
            <person name="Karaoz U."/>
            <person name="Brodie E.L."/>
            <person name="Williams K.H."/>
            <person name="Hubbard S.S."/>
            <person name="Banfield J.F."/>
        </authorList>
    </citation>
    <scope>NUCLEOTIDE SEQUENCE [LARGE SCALE GENOMIC DNA]</scope>
</reference>
<feature type="domain" description="Sphingomyelin synthase-like" evidence="2">
    <location>
        <begin position="134"/>
        <end position="197"/>
    </location>
</feature>
<dbReference type="InterPro" id="IPR025749">
    <property type="entry name" value="Sphingomyelin_synth-like_dom"/>
</dbReference>
<keyword evidence="1" id="KW-1133">Transmembrane helix</keyword>
<accession>A0A1F6VFB4</accession>
<dbReference type="EMBL" id="MFTS01000004">
    <property type="protein sequence ID" value="OGI68256.1"/>
    <property type="molecule type" value="Genomic_DNA"/>
</dbReference>